<proteinExistence type="predicted"/>
<dbReference type="GeneID" id="91105569"/>
<evidence type="ECO:0000256" key="1">
    <source>
        <dbReference type="SAM" id="MobiDB-lite"/>
    </source>
</evidence>
<keyword evidence="3" id="KW-1185">Reference proteome</keyword>
<feature type="region of interest" description="Disordered" evidence="1">
    <location>
        <begin position="156"/>
        <end position="182"/>
    </location>
</feature>
<organism evidence="2 3">
    <name type="scientific">Kwoniella europaea PYCC6329</name>
    <dbReference type="NCBI Taxonomy" id="1423913"/>
    <lineage>
        <taxon>Eukaryota</taxon>
        <taxon>Fungi</taxon>
        <taxon>Dikarya</taxon>
        <taxon>Basidiomycota</taxon>
        <taxon>Agaricomycotina</taxon>
        <taxon>Tremellomycetes</taxon>
        <taxon>Tremellales</taxon>
        <taxon>Cryptococcaceae</taxon>
        <taxon>Kwoniella</taxon>
    </lineage>
</organism>
<dbReference type="AlphaFoldDB" id="A0AAX4KSY7"/>
<protein>
    <submittedName>
        <fullName evidence="2">Uncharacterized protein</fullName>
    </submittedName>
</protein>
<name>A0AAX4KSY7_9TREE</name>
<dbReference type="RefSeq" id="XP_066086622.1">
    <property type="nucleotide sequence ID" value="XM_066230525.1"/>
</dbReference>
<sequence>MSEPASEQVRATVSASSSRCPDITVRMEASEWARRSEVEFIAEDGTFYFRPPSLIRLPQFLERIPTSASVGRFPPKTYTLSIGQEFPRPFSSMSDTASNGGLTFWLGRNENDPDTVRVRGIYDPQIPTWEDGYLTSDVRRVDVGCYTFSIVGDDQQEGGVGDHGQTEIFGRTDRSGGSIKDTMRNLLSPKHRESN</sequence>
<dbReference type="EMBL" id="CP144090">
    <property type="protein sequence ID" value="WWD08655.1"/>
    <property type="molecule type" value="Genomic_DNA"/>
</dbReference>
<gene>
    <name evidence="2" type="ORF">V865_006768</name>
</gene>
<dbReference type="KEGG" id="ker:91105569"/>
<evidence type="ECO:0000313" key="3">
    <source>
        <dbReference type="Proteomes" id="UP001358614"/>
    </source>
</evidence>
<accession>A0AAX4KSY7</accession>
<reference evidence="2 3" key="1">
    <citation type="submission" date="2024-01" db="EMBL/GenBank/DDBJ databases">
        <title>Comparative genomics of Cryptococcus and Kwoniella reveals pathogenesis evolution and contrasting modes of karyotype evolution via chromosome fusion or intercentromeric recombination.</title>
        <authorList>
            <person name="Coelho M.A."/>
            <person name="David-Palma M."/>
            <person name="Shea T."/>
            <person name="Bowers K."/>
            <person name="McGinley-Smith S."/>
            <person name="Mohammad A.W."/>
            <person name="Gnirke A."/>
            <person name="Yurkov A.M."/>
            <person name="Nowrousian M."/>
            <person name="Sun S."/>
            <person name="Cuomo C.A."/>
            <person name="Heitman J."/>
        </authorList>
    </citation>
    <scope>NUCLEOTIDE SEQUENCE [LARGE SCALE GENOMIC DNA]</scope>
    <source>
        <strain evidence="2 3">PYCC6329</strain>
    </source>
</reference>
<dbReference type="Proteomes" id="UP001358614">
    <property type="component" value="Chromosome 2"/>
</dbReference>
<evidence type="ECO:0000313" key="2">
    <source>
        <dbReference type="EMBL" id="WWD08655.1"/>
    </source>
</evidence>